<dbReference type="EMBL" id="CAESAE010000006">
    <property type="protein sequence ID" value="CAB4342023.1"/>
    <property type="molecule type" value="Genomic_DNA"/>
</dbReference>
<keyword evidence="4" id="KW-1003">Cell membrane</keyword>
<comment type="similarity">
    <text evidence="2">Belongs to the autoinducer-2 exporter (AI-2E) (TC 2.A.86) family.</text>
</comment>
<dbReference type="EMBL" id="CAFBLD010000006">
    <property type="protein sequence ID" value="CAB4870011.1"/>
    <property type="molecule type" value="Genomic_DNA"/>
</dbReference>
<dbReference type="EMBL" id="CAEZXO010000010">
    <property type="protein sequence ID" value="CAB4701779.1"/>
    <property type="molecule type" value="Genomic_DNA"/>
</dbReference>
<proteinExistence type="inferred from homology"/>
<evidence type="ECO:0000256" key="2">
    <source>
        <dbReference type="ARBA" id="ARBA00009773"/>
    </source>
</evidence>
<feature type="transmembrane region" description="Helical" evidence="8">
    <location>
        <begin position="297"/>
        <end position="320"/>
    </location>
</feature>
<dbReference type="PANTHER" id="PTHR21716:SF53">
    <property type="entry name" value="PERMEASE PERM-RELATED"/>
    <property type="match status" value="1"/>
</dbReference>
<evidence type="ECO:0000313" key="10">
    <source>
        <dbReference type="EMBL" id="CAB4701779.1"/>
    </source>
</evidence>
<feature type="transmembrane region" description="Helical" evidence="8">
    <location>
        <begin position="340"/>
        <end position="371"/>
    </location>
</feature>
<evidence type="ECO:0000256" key="5">
    <source>
        <dbReference type="ARBA" id="ARBA00022692"/>
    </source>
</evidence>
<evidence type="ECO:0000313" key="14">
    <source>
        <dbReference type="EMBL" id="CAB4950461.1"/>
    </source>
</evidence>
<accession>A0A6J5ZR72</accession>
<keyword evidence="6 8" id="KW-1133">Transmembrane helix</keyword>
<dbReference type="InterPro" id="IPR002549">
    <property type="entry name" value="AI-2E-like"/>
</dbReference>
<sequence>MIVDTDYNDFMAISDRIKKVRTKKVVTPDDFGTPGAPINQSHPFYFGFLATIGGLLAILLMRSLAAASQTFVLIIIALFLAMGLNPAVEALRSRGLTRTKAVTTMFALVIIFVGLFAWLVIPPVVSQGADLINRAPTLLNELKNNSTIASLNDHYGIVDTLQEKLKAVTKDGTLIFSAFGGVVGVGKTVLSGTFASLTVLVLTLYFLFSLPTMTELGLRLVPATRRDRVSRLANAIIARIGAFVGSQITVSILASIFVLILSVVIGLPSPFALAMLILVCGLIPLIGHFIGCSVVTIVALTQSVSTGLIAFAAYVIYVQIENYVITPRIMRKSLAVPGAVTIIAALLGSSLLGLVGALLAVPLAAAVILILEEVMYPRSDNS</sequence>
<evidence type="ECO:0000313" key="12">
    <source>
        <dbReference type="EMBL" id="CAB4783786.1"/>
    </source>
</evidence>
<evidence type="ECO:0000256" key="6">
    <source>
        <dbReference type="ARBA" id="ARBA00022989"/>
    </source>
</evidence>
<comment type="subcellular location">
    <subcellularLocation>
        <location evidence="1">Cell membrane</location>
        <topology evidence="1">Multi-pass membrane protein</topology>
    </subcellularLocation>
</comment>
<dbReference type="EMBL" id="CAFBQX010000004">
    <property type="protein sequence ID" value="CAB5073248.1"/>
    <property type="molecule type" value="Genomic_DNA"/>
</dbReference>
<feature type="transmembrane region" description="Helical" evidence="8">
    <location>
        <begin position="100"/>
        <end position="121"/>
    </location>
</feature>
<feature type="transmembrane region" description="Helical" evidence="8">
    <location>
        <begin position="271"/>
        <end position="290"/>
    </location>
</feature>
<feature type="transmembrane region" description="Helical" evidence="8">
    <location>
        <begin position="232"/>
        <end position="265"/>
    </location>
</feature>
<dbReference type="EMBL" id="CAFBNH010000007">
    <property type="protein sequence ID" value="CAB4950461.1"/>
    <property type="molecule type" value="Genomic_DNA"/>
</dbReference>
<evidence type="ECO:0000313" key="13">
    <source>
        <dbReference type="EMBL" id="CAB4870011.1"/>
    </source>
</evidence>
<evidence type="ECO:0000256" key="1">
    <source>
        <dbReference type="ARBA" id="ARBA00004651"/>
    </source>
</evidence>
<dbReference type="PANTHER" id="PTHR21716">
    <property type="entry name" value="TRANSMEMBRANE PROTEIN"/>
    <property type="match status" value="1"/>
</dbReference>
<evidence type="ECO:0000256" key="4">
    <source>
        <dbReference type="ARBA" id="ARBA00022475"/>
    </source>
</evidence>
<gene>
    <name evidence="10" type="ORF">UFOPK2510_01360</name>
    <name evidence="11" type="ORF">UFOPK2718_00744</name>
    <name evidence="12" type="ORF">UFOPK2936_01129</name>
    <name evidence="13" type="ORF">UFOPK3328_00994</name>
    <name evidence="14" type="ORF">UFOPK3779_01167</name>
    <name evidence="15" type="ORF">UFOPK3913_00746</name>
    <name evidence="9" type="ORF">UFOPK4107_01095</name>
    <name evidence="16" type="ORF">UFOPK4403_00908</name>
</gene>
<organism evidence="9">
    <name type="scientific">freshwater metagenome</name>
    <dbReference type="NCBI Taxonomy" id="449393"/>
    <lineage>
        <taxon>unclassified sequences</taxon>
        <taxon>metagenomes</taxon>
        <taxon>ecological metagenomes</taxon>
    </lineage>
</organism>
<dbReference type="EMBL" id="CAEZYM010000006">
    <property type="protein sequence ID" value="CAB4724074.1"/>
    <property type="molecule type" value="Genomic_DNA"/>
</dbReference>
<dbReference type="GO" id="GO:0055085">
    <property type="term" value="P:transmembrane transport"/>
    <property type="evidence" value="ECO:0007669"/>
    <property type="project" value="TreeGrafter"/>
</dbReference>
<evidence type="ECO:0000256" key="8">
    <source>
        <dbReference type="SAM" id="Phobius"/>
    </source>
</evidence>
<evidence type="ECO:0000313" key="11">
    <source>
        <dbReference type="EMBL" id="CAB4724074.1"/>
    </source>
</evidence>
<dbReference type="Pfam" id="PF01594">
    <property type="entry name" value="AI-2E_transport"/>
    <property type="match status" value="1"/>
</dbReference>
<evidence type="ECO:0000313" key="9">
    <source>
        <dbReference type="EMBL" id="CAB4342023.1"/>
    </source>
</evidence>
<evidence type="ECO:0000256" key="3">
    <source>
        <dbReference type="ARBA" id="ARBA00022448"/>
    </source>
</evidence>
<dbReference type="GO" id="GO:0005886">
    <property type="term" value="C:plasma membrane"/>
    <property type="evidence" value="ECO:0007669"/>
    <property type="project" value="UniProtKB-SubCell"/>
</dbReference>
<feature type="transmembrane region" description="Helical" evidence="8">
    <location>
        <begin position="71"/>
        <end position="88"/>
    </location>
</feature>
<protein>
    <submittedName>
        <fullName evidence="9">Unannotated protein</fullName>
    </submittedName>
</protein>
<evidence type="ECO:0000313" key="15">
    <source>
        <dbReference type="EMBL" id="CAB4975161.1"/>
    </source>
</evidence>
<keyword evidence="5 8" id="KW-0812">Transmembrane</keyword>
<dbReference type="EMBL" id="CAFBOC010000007">
    <property type="protein sequence ID" value="CAB4975161.1"/>
    <property type="molecule type" value="Genomic_DNA"/>
</dbReference>
<evidence type="ECO:0000313" key="16">
    <source>
        <dbReference type="EMBL" id="CAB5073248.1"/>
    </source>
</evidence>
<feature type="transmembrane region" description="Helical" evidence="8">
    <location>
        <begin position="44"/>
        <end position="65"/>
    </location>
</feature>
<name>A0A6J5ZR72_9ZZZZ</name>
<evidence type="ECO:0000256" key="7">
    <source>
        <dbReference type="ARBA" id="ARBA00023136"/>
    </source>
</evidence>
<keyword evidence="3" id="KW-0813">Transport</keyword>
<dbReference type="AlphaFoldDB" id="A0A6J5ZR72"/>
<keyword evidence="7 8" id="KW-0472">Membrane</keyword>
<reference evidence="9" key="1">
    <citation type="submission" date="2020-05" db="EMBL/GenBank/DDBJ databases">
        <authorList>
            <person name="Chiriac C."/>
            <person name="Salcher M."/>
            <person name="Ghai R."/>
            <person name="Kavagutti S V."/>
        </authorList>
    </citation>
    <scope>NUCLEOTIDE SEQUENCE</scope>
</reference>
<dbReference type="EMBL" id="CAEZZW010000006">
    <property type="protein sequence ID" value="CAB4783786.1"/>
    <property type="molecule type" value="Genomic_DNA"/>
</dbReference>
<feature type="transmembrane region" description="Helical" evidence="8">
    <location>
        <begin position="189"/>
        <end position="211"/>
    </location>
</feature>